<sequence length="96" mass="10801">MNRQWLFAKCEDKGRWDTTLTQAPQCSDEEGPPSRHFQSLSYAYRPHPTNTNGLSTFSAIFFTRSPGTHTEASLPVQNTRTASLAQPLSDTLELTR</sequence>
<keyword evidence="3" id="KW-1185">Reference proteome</keyword>
<evidence type="ECO:0000313" key="2">
    <source>
        <dbReference type="EMBL" id="KAK9294217.1"/>
    </source>
</evidence>
<dbReference type="Proteomes" id="UP001432146">
    <property type="component" value="Unassembled WGS sequence"/>
</dbReference>
<name>A0AAW0Z9R1_9HYME</name>
<proteinExistence type="predicted"/>
<evidence type="ECO:0000313" key="3">
    <source>
        <dbReference type="Proteomes" id="UP001432146"/>
    </source>
</evidence>
<reference evidence="2 3" key="1">
    <citation type="submission" date="2024-05" db="EMBL/GenBank/DDBJ databases">
        <title>The nuclear and mitochondrial genome assemblies of Tetragonisca angustula (Apidae: Meliponini), a tiny yet remarkable pollinator in the Neotropics.</title>
        <authorList>
            <person name="Ferrari R."/>
            <person name="Ricardo P.C."/>
            <person name="Dias F.C."/>
            <person name="Araujo N.S."/>
            <person name="Soares D.O."/>
            <person name="Zhou Q.-S."/>
            <person name="Zhu C.-D."/>
            <person name="Coutinho L."/>
            <person name="Airas M.C."/>
            <person name="Batista T.M."/>
        </authorList>
    </citation>
    <scope>NUCLEOTIDE SEQUENCE [LARGE SCALE GENOMIC DNA]</scope>
    <source>
        <strain evidence="2">ASF017062</strain>
        <tissue evidence="2">Abdomen</tissue>
    </source>
</reference>
<protein>
    <submittedName>
        <fullName evidence="2">Uncharacterized protein</fullName>
    </submittedName>
</protein>
<organism evidence="2 3">
    <name type="scientific">Tetragonisca angustula</name>
    <dbReference type="NCBI Taxonomy" id="166442"/>
    <lineage>
        <taxon>Eukaryota</taxon>
        <taxon>Metazoa</taxon>
        <taxon>Ecdysozoa</taxon>
        <taxon>Arthropoda</taxon>
        <taxon>Hexapoda</taxon>
        <taxon>Insecta</taxon>
        <taxon>Pterygota</taxon>
        <taxon>Neoptera</taxon>
        <taxon>Endopterygota</taxon>
        <taxon>Hymenoptera</taxon>
        <taxon>Apocrita</taxon>
        <taxon>Aculeata</taxon>
        <taxon>Apoidea</taxon>
        <taxon>Anthophila</taxon>
        <taxon>Apidae</taxon>
        <taxon>Tetragonisca</taxon>
    </lineage>
</organism>
<feature type="region of interest" description="Disordered" evidence="1">
    <location>
        <begin position="68"/>
        <end position="96"/>
    </location>
</feature>
<comment type="caution">
    <text evidence="2">The sequence shown here is derived from an EMBL/GenBank/DDBJ whole genome shotgun (WGS) entry which is preliminary data.</text>
</comment>
<gene>
    <name evidence="2" type="ORF">QLX08_011107</name>
</gene>
<evidence type="ECO:0000256" key="1">
    <source>
        <dbReference type="SAM" id="MobiDB-lite"/>
    </source>
</evidence>
<dbReference type="AlphaFoldDB" id="A0AAW0Z9R1"/>
<accession>A0AAW0Z9R1</accession>
<dbReference type="EMBL" id="JAWNGG020000338">
    <property type="protein sequence ID" value="KAK9294217.1"/>
    <property type="molecule type" value="Genomic_DNA"/>
</dbReference>
<feature type="region of interest" description="Disordered" evidence="1">
    <location>
        <begin position="22"/>
        <end position="44"/>
    </location>
</feature>